<proteinExistence type="predicted"/>
<dbReference type="Proteomes" id="UP001164746">
    <property type="component" value="Chromosome 5"/>
</dbReference>
<evidence type="ECO:0000313" key="2">
    <source>
        <dbReference type="EMBL" id="WAR04472.1"/>
    </source>
</evidence>
<evidence type="ECO:0000256" key="1">
    <source>
        <dbReference type="SAM" id="MobiDB-lite"/>
    </source>
</evidence>
<sequence length="674" mass="75878">MSQNYTRDQCRSKASEECSTSFQQQDAGHESASEEEQTMSLHQHDTALDSSSEDFLIESSSEDEVKTGDAPTESDDTRRNDSEESDSLSDSEEGDSLSDSDSSVESASCYDHSWSFRYDKSIYEEGPAVQSLPNSKMTILQWLAMNFALFVAHPAMSKAAFTHNLHVQKITHGDTANMLPSSYYEARKLINPYVVKKIVFDVCINECVIFRNSATSQYADLFNCPVCGEKRYANSSCDSKQSRQVSRRRFIYIPVGPRLARLYGEVNLAQLVMSHPGSEYEGNEMWDIHHSSFGKELYSKDGYFAGDKMGISFALELDGVNPFHNIGVMYSMTPIMLTILNFPRHIRNSFGNIQLVVIIPGKEKSESSNLSPYVKVLADELMFLTRCKAYNAYAKAPLDVKLKLLLYVLDYPGLSKLFHQHGSGSLVGCHWCHVRGEHNKHLSKVVYLSNRSYLEKEDSMRLDATRFSSKKAETSGKPKQRVTDEESSYRKAYENAKNKAQAQLVSSATGCKKAYSISKLPGHDRVNESLPDCCHTVKVVVQIIMNVVTGNYVNIYKIVAAEKSMGRLQNLLRPEDSRDTGLTELQPKTKKQKLMKVCNSEPTLSFMLTKTELAGADKRAESKRVPTDFGLKPARFISKPGSFKSHDWKQIATQGILKYCLKTHYHKDVEKHCS</sequence>
<dbReference type="EMBL" id="CP111016">
    <property type="protein sequence ID" value="WAR04472.1"/>
    <property type="molecule type" value="Genomic_DNA"/>
</dbReference>
<feature type="compositionally biased region" description="Acidic residues" evidence="1">
    <location>
        <begin position="51"/>
        <end position="62"/>
    </location>
</feature>
<organism evidence="2 3">
    <name type="scientific">Mya arenaria</name>
    <name type="common">Soft-shell clam</name>
    <dbReference type="NCBI Taxonomy" id="6604"/>
    <lineage>
        <taxon>Eukaryota</taxon>
        <taxon>Metazoa</taxon>
        <taxon>Spiralia</taxon>
        <taxon>Lophotrochozoa</taxon>
        <taxon>Mollusca</taxon>
        <taxon>Bivalvia</taxon>
        <taxon>Autobranchia</taxon>
        <taxon>Heteroconchia</taxon>
        <taxon>Euheterodonta</taxon>
        <taxon>Imparidentia</taxon>
        <taxon>Neoheterodontei</taxon>
        <taxon>Myida</taxon>
        <taxon>Myoidea</taxon>
        <taxon>Myidae</taxon>
        <taxon>Mya</taxon>
    </lineage>
</organism>
<name>A0ABY7E689_MYAAR</name>
<dbReference type="Pfam" id="PF02992">
    <property type="entry name" value="Transposase_21"/>
    <property type="match status" value="1"/>
</dbReference>
<gene>
    <name evidence="2" type="ORF">MAR_019841</name>
</gene>
<protein>
    <recommendedName>
        <fullName evidence="4">Transposase domain-containing protein</fullName>
    </recommendedName>
</protein>
<evidence type="ECO:0000313" key="3">
    <source>
        <dbReference type="Proteomes" id="UP001164746"/>
    </source>
</evidence>
<feature type="region of interest" description="Disordered" evidence="1">
    <location>
        <begin position="467"/>
        <end position="486"/>
    </location>
</feature>
<dbReference type="InterPro" id="IPR004242">
    <property type="entry name" value="Transposase_21"/>
</dbReference>
<reference evidence="2" key="1">
    <citation type="submission" date="2022-11" db="EMBL/GenBank/DDBJ databases">
        <title>Centuries of genome instability and evolution in soft-shell clam transmissible cancer (bioRxiv).</title>
        <authorList>
            <person name="Hart S.F.M."/>
            <person name="Yonemitsu M.A."/>
            <person name="Giersch R.M."/>
            <person name="Beal B.F."/>
            <person name="Arriagada G."/>
            <person name="Davis B.W."/>
            <person name="Ostrander E.A."/>
            <person name="Goff S.P."/>
            <person name="Metzger M.J."/>
        </authorList>
    </citation>
    <scope>NUCLEOTIDE SEQUENCE</scope>
    <source>
        <strain evidence="2">MELC-2E11</strain>
        <tissue evidence="2">Siphon/mantle</tissue>
    </source>
</reference>
<evidence type="ECO:0008006" key="4">
    <source>
        <dbReference type="Google" id="ProtNLM"/>
    </source>
</evidence>
<accession>A0ABY7E689</accession>
<feature type="region of interest" description="Disordered" evidence="1">
    <location>
        <begin position="1"/>
        <end position="106"/>
    </location>
</feature>
<dbReference type="PANTHER" id="PTHR10775">
    <property type="entry name" value="OS08G0208400 PROTEIN"/>
    <property type="match status" value="1"/>
</dbReference>
<dbReference type="PANTHER" id="PTHR10775:SF185">
    <property type="entry name" value="OS08G0208400 PROTEIN"/>
    <property type="match status" value="1"/>
</dbReference>
<keyword evidence="3" id="KW-1185">Reference proteome</keyword>
<feature type="compositionally biased region" description="Polar residues" evidence="1">
    <location>
        <begin position="17"/>
        <end position="26"/>
    </location>
</feature>
<feature type="compositionally biased region" description="Acidic residues" evidence="1">
    <location>
        <begin position="83"/>
        <end position="98"/>
    </location>
</feature>